<organism evidence="7 8">
    <name type="scientific">Cytobacillus mangrovibacter</name>
    <dbReference type="NCBI Taxonomy" id="3299024"/>
    <lineage>
        <taxon>Bacteria</taxon>
        <taxon>Bacillati</taxon>
        <taxon>Bacillota</taxon>
        <taxon>Bacilli</taxon>
        <taxon>Bacillales</taxon>
        <taxon>Bacillaceae</taxon>
        <taxon>Cytobacillus</taxon>
    </lineage>
</organism>
<keyword evidence="4" id="KW-0812">Transmembrane</keyword>
<keyword evidence="2 3" id="KW-0175">Coiled coil</keyword>
<dbReference type="InterPro" id="IPR050465">
    <property type="entry name" value="UPF0194_transport"/>
</dbReference>
<sequence length="401" mass="45052">MKKWPRRIIIYTSILFVAGNLFLIVKKDSKLEKIERLSKWEKVKTSDIQNKLSKSGIVIPEEEHPIYFDEEMGSFNQFLVKEGEEIDTGSPLFEYSTFNTNNQITQLETEISELEEKADHILSTIDQLEGLLTQAKKGQEEDQPEPLSIYTIQSDIYQKELEHELLLSEAAKLKEKVQIFENQISGLTMKSPFTGVVSKVQESLSQPIMTISSKVPSIKGSLHEDDRQTVTEGMNVSVAISSQQEKMTGTISKVSSIPENESGEDQKSTYSFHVQLDDPAEDLLVGKHVDVDIILKKSQNASVGPAKSIERKKKEDFIYILSPSGTIEKTAVQTGIKANGKVEIVSGINKEDYLVPNAADINYQSGSSFTSPLIIEDLSKKSLKKSFTEDWKYILKGFFAR</sequence>
<feature type="domain" description="YknX-like beta-barrel" evidence="6">
    <location>
        <begin position="218"/>
        <end position="293"/>
    </location>
</feature>
<keyword evidence="8" id="KW-1185">Reference proteome</keyword>
<feature type="coiled-coil region" evidence="3">
    <location>
        <begin position="97"/>
        <end position="131"/>
    </location>
</feature>
<evidence type="ECO:0000259" key="6">
    <source>
        <dbReference type="Pfam" id="PF25990"/>
    </source>
</evidence>
<protein>
    <submittedName>
        <fullName evidence="7">Efflux RND transporter periplasmic adaptor subunit</fullName>
    </submittedName>
</protein>
<comment type="caution">
    <text evidence="7">The sequence shown here is derived from an EMBL/GenBank/DDBJ whole genome shotgun (WGS) entry which is preliminary data.</text>
</comment>
<reference evidence="7 8" key="1">
    <citation type="submission" date="2024-08" db="EMBL/GenBank/DDBJ databases">
        <title>Two novel Cytobacillus novel species.</title>
        <authorList>
            <person name="Liu G."/>
        </authorList>
    </citation>
    <scope>NUCLEOTIDE SEQUENCE [LARGE SCALE GENOMIC DNA]</scope>
    <source>
        <strain evidence="7 8">FJAT-53684</strain>
    </source>
</reference>
<dbReference type="Gene3D" id="2.40.30.170">
    <property type="match status" value="1"/>
</dbReference>
<dbReference type="Gene3D" id="2.40.420.20">
    <property type="match status" value="1"/>
</dbReference>
<dbReference type="PANTHER" id="PTHR32347:SF14">
    <property type="entry name" value="EFFLUX SYSTEM COMPONENT YKNX-RELATED"/>
    <property type="match status" value="1"/>
</dbReference>
<evidence type="ECO:0000313" key="8">
    <source>
        <dbReference type="Proteomes" id="UP001601058"/>
    </source>
</evidence>
<name>A0ABW6JX49_9BACI</name>
<feature type="domain" description="YknX-like barrel-sandwich hybrid" evidence="5">
    <location>
        <begin position="66"/>
        <end position="210"/>
    </location>
</feature>
<evidence type="ECO:0000256" key="4">
    <source>
        <dbReference type="SAM" id="Phobius"/>
    </source>
</evidence>
<gene>
    <name evidence="7" type="ORF">ACFYKT_09030</name>
</gene>
<dbReference type="RefSeq" id="WP_389218539.1">
    <property type="nucleotide sequence ID" value="NZ_JBIACJ010000004.1"/>
</dbReference>
<keyword evidence="4" id="KW-0472">Membrane</keyword>
<dbReference type="Pfam" id="PF25984">
    <property type="entry name" value="BSH_YknX"/>
    <property type="match status" value="1"/>
</dbReference>
<keyword evidence="4" id="KW-1133">Transmembrane helix</keyword>
<evidence type="ECO:0000256" key="3">
    <source>
        <dbReference type="SAM" id="Coils"/>
    </source>
</evidence>
<dbReference type="Pfam" id="PF25990">
    <property type="entry name" value="Beta-barrel_YknX"/>
    <property type="match status" value="1"/>
</dbReference>
<feature type="transmembrane region" description="Helical" evidence="4">
    <location>
        <begin position="7"/>
        <end position="25"/>
    </location>
</feature>
<dbReference type="InterPro" id="IPR058636">
    <property type="entry name" value="Beta-barrel_YknX"/>
</dbReference>
<dbReference type="Proteomes" id="UP001601058">
    <property type="component" value="Unassembled WGS sequence"/>
</dbReference>
<dbReference type="EMBL" id="JBIACJ010000004">
    <property type="protein sequence ID" value="MFE8696478.1"/>
    <property type="molecule type" value="Genomic_DNA"/>
</dbReference>
<accession>A0ABW6JX49</accession>
<evidence type="ECO:0000256" key="1">
    <source>
        <dbReference type="ARBA" id="ARBA00004196"/>
    </source>
</evidence>
<feature type="coiled-coil region" evidence="3">
    <location>
        <begin position="163"/>
        <end position="190"/>
    </location>
</feature>
<comment type="subcellular location">
    <subcellularLocation>
        <location evidence="1">Cell envelope</location>
    </subcellularLocation>
</comment>
<evidence type="ECO:0000259" key="5">
    <source>
        <dbReference type="Pfam" id="PF25984"/>
    </source>
</evidence>
<evidence type="ECO:0000313" key="7">
    <source>
        <dbReference type="EMBL" id="MFE8696478.1"/>
    </source>
</evidence>
<dbReference type="InterPro" id="IPR058639">
    <property type="entry name" value="BSH_YknX-like"/>
</dbReference>
<evidence type="ECO:0000256" key="2">
    <source>
        <dbReference type="ARBA" id="ARBA00023054"/>
    </source>
</evidence>
<dbReference type="PANTHER" id="PTHR32347">
    <property type="entry name" value="EFFLUX SYSTEM COMPONENT YKNX-RELATED"/>
    <property type="match status" value="1"/>
</dbReference>
<proteinExistence type="predicted"/>